<evidence type="ECO:0000313" key="7">
    <source>
        <dbReference type="Proteomes" id="UP001060123"/>
    </source>
</evidence>
<dbReference type="Pfam" id="PF11775">
    <property type="entry name" value="CobT_C"/>
    <property type="match status" value="1"/>
</dbReference>
<dbReference type="PANTHER" id="PTHR41248:SF1">
    <property type="entry name" value="NORD PROTEIN"/>
    <property type="match status" value="1"/>
</dbReference>
<dbReference type="RefSeq" id="WP_027512354.1">
    <property type="nucleotide sequence ID" value="NZ_CP104143.1"/>
</dbReference>
<dbReference type="InterPro" id="IPR051928">
    <property type="entry name" value="NorD/CobT"/>
</dbReference>
<keyword evidence="5" id="KW-0436">Ligase</keyword>
<dbReference type="InterPro" id="IPR036465">
    <property type="entry name" value="vWFA_dom_sf"/>
</dbReference>
<proteinExistence type="predicted"/>
<dbReference type="GO" id="GO:0051116">
    <property type="term" value="F:cobaltochelatase activity"/>
    <property type="evidence" value="ECO:0007669"/>
    <property type="project" value="UniProtKB-UniRule"/>
</dbReference>
<dbReference type="SMART" id="SM00327">
    <property type="entry name" value="VWA"/>
    <property type="match status" value="1"/>
</dbReference>
<dbReference type="NCBIfam" id="TIGR01651">
    <property type="entry name" value="CobT"/>
    <property type="match status" value="1"/>
</dbReference>
<dbReference type="InterPro" id="IPR025861">
    <property type="entry name" value="CobT_VWA_dom"/>
</dbReference>
<dbReference type="AlphaFoldDB" id="A0A2N0D918"/>
<dbReference type="EMBL" id="CP104143">
    <property type="protein sequence ID" value="UWU13677.1"/>
    <property type="molecule type" value="Genomic_DNA"/>
</dbReference>
<gene>
    <name evidence="4" type="primary">cobT</name>
    <name evidence="4" type="ORF">CWR43_15865</name>
    <name evidence="5" type="ORF">N2599_16270</name>
</gene>
<dbReference type="InterPro" id="IPR006538">
    <property type="entry name" value="CobT"/>
</dbReference>
<protein>
    <recommendedName>
        <fullName evidence="1">Cobaltochelatase subunit CobT</fullName>
        <ecNumber evidence="1">6.6.1.2</ecNumber>
    </recommendedName>
</protein>
<evidence type="ECO:0000259" key="3">
    <source>
        <dbReference type="PROSITE" id="PS50234"/>
    </source>
</evidence>
<sequence length="633" mass="70330">MVSRGDNSKAKPNGPVDVEPLRRAITGCVRAIAGDSEVEVTFANERPGMTAERIRLPELSKRPTAHELAVTRGLGDSMALRLACHDEKVHATMAPQGPDARAIFDAVEQARVESIGTLRMEGVAANLRSMAEEKYAKANFTGIERQEDAPVSEAVAMMVREKLTGQKPPASAGKVLDLWRPFIEEKAGSELDDLASVINDQQAFSKAIRHMLSAMEMAEEYGGDDSEPDQDDEQDQQDQPNGDESDQDEVDDDAGTDAAPVEDSEVADEQMEDGETEGAEISDDDMMEEGEDDSETPGETRRPNTPFADFNEKVDYHVFTEEFDEIITAEELCDAAELERLRAFLDKQLAHLQGAVGRLANRLQRRLMAQQSRSWDFDLEEGYLDTARLQRIIIDPMQPLSFKMERDTQFRDTVVTLLIDNSGSMRGRPITVAATCADILARTLERCGVKVEILGFTTKAWKGGQARESWLAGGKPQTPGRLNDLRHIVYKSADAPWRRARTNLGLMMREGLLKENIDGEALIWAHNRLLARREQRRILMMISDGAPVDDSTLSVNPGNYLERHLRAVIEQIETRSPVELLAIGIGHDVTRYYRRAVTIVDADELAGAMTEQLASLFEDQAAQPRGGRLRRAS</sequence>
<feature type="region of interest" description="Disordered" evidence="2">
    <location>
        <begin position="219"/>
        <end position="308"/>
    </location>
</feature>
<feature type="domain" description="VWFA" evidence="3">
    <location>
        <begin position="414"/>
        <end position="633"/>
    </location>
</feature>
<dbReference type="Proteomes" id="UP000232164">
    <property type="component" value="Unassembled WGS sequence"/>
</dbReference>
<reference evidence="5" key="3">
    <citation type="submission" date="2022-09" db="EMBL/GenBank/DDBJ databases">
        <title>Australian commercial rhizobial inoculants.</title>
        <authorList>
            <person name="Kohlmeier M.G."/>
            <person name="O'Hara G.W."/>
            <person name="Colombi E."/>
            <person name="Ramsay J.P."/>
            <person name="Terpolilli J."/>
        </authorList>
    </citation>
    <scope>NUCLEOTIDE SEQUENCE</scope>
    <source>
        <strain evidence="5">WSM1592</strain>
    </source>
</reference>
<evidence type="ECO:0000256" key="1">
    <source>
        <dbReference type="NCBIfam" id="TIGR01651"/>
    </source>
</evidence>
<dbReference type="Gene3D" id="3.40.50.410">
    <property type="entry name" value="von Willebrand factor, type A domain"/>
    <property type="match status" value="1"/>
</dbReference>
<organism evidence="4 6">
    <name type="scientific">Rhizobium sullae</name>
    <name type="common">Rhizobium hedysari</name>
    <dbReference type="NCBI Taxonomy" id="50338"/>
    <lineage>
        <taxon>Bacteria</taxon>
        <taxon>Pseudomonadati</taxon>
        <taxon>Pseudomonadota</taxon>
        <taxon>Alphaproteobacteria</taxon>
        <taxon>Hyphomicrobiales</taxon>
        <taxon>Rhizobiaceae</taxon>
        <taxon>Rhizobium/Agrobacterium group</taxon>
        <taxon>Rhizobium</taxon>
    </lineage>
</organism>
<reference evidence="4 6" key="1">
    <citation type="submission" date="2017-11" db="EMBL/GenBank/DDBJ databases">
        <authorList>
            <person name="Han C.G."/>
        </authorList>
    </citation>
    <scope>NUCLEOTIDE SEQUENCE [LARGE SCALE GENOMIC DNA]</scope>
    <source>
        <strain evidence="4 6">HCNT1</strain>
    </source>
</reference>
<dbReference type="CDD" id="cd01454">
    <property type="entry name" value="vWA_norD_type"/>
    <property type="match status" value="1"/>
</dbReference>
<feature type="compositionally biased region" description="Acidic residues" evidence="2">
    <location>
        <begin position="219"/>
        <end position="296"/>
    </location>
</feature>
<evidence type="ECO:0000313" key="6">
    <source>
        <dbReference type="Proteomes" id="UP000232164"/>
    </source>
</evidence>
<dbReference type="PIRSF" id="PIRSF031715">
    <property type="entry name" value="Cob_chel_CobT"/>
    <property type="match status" value="1"/>
</dbReference>
<dbReference type="PANTHER" id="PTHR41248">
    <property type="entry name" value="NORD PROTEIN"/>
    <property type="match status" value="1"/>
</dbReference>
<dbReference type="STRING" id="1041146.GCA_000427985_03471"/>
<dbReference type="EMBL" id="PIQN01000010">
    <property type="protein sequence ID" value="PKA42591.1"/>
    <property type="molecule type" value="Genomic_DNA"/>
</dbReference>
<dbReference type="EC" id="6.6.1.2" evidence="1"/>
<dbReference type="SUPFAM" id="SSF53300">
    <property type="entry name" value="vWA-like"/>
    <property type="match status" value="1"/>
</dbReference>
<dbReference type="PROSITE" id="PS50234">
    <property type="entry name" value="VWFA"/>
    <property type="match status" value="1"/>
</dbReference>
<keyword evidence="7" id="KW-1185">Reference proteome</keyword>
<dbReference type="Pfam" id="PF06213">
    <property type="entry name" value="CobT"/>
    <property type="match status" value="1"/>
</dbReference>
<evidence type="ECO:0000313" key="5">
    <source>
        <dbReference type="EMBL" id="UWU13677.1"/>
    </source>
</evidence>
<dbReference type="InterPro" id="IPR002035">
    <property type="entry name" value="VWF_A"/>
</dbReference>
<dbReference type="GO" id="GO:0009236">
    <property type="term" value="P:cobalamin biosynthetic process"/>
    <property type="evidence" value="ECO:0007669"/>
    <property type="project" value="UniProtKB-UniRule"/>
</dbReference>
<evidence type="ECO:0000256" key="2">
    <source>
        <dbReference type="SAM" id="MobiDB-lite"/>
    </source>
</evidence>
<reference evidence="4 6" key="2">
    <citation type="submission" date="2017-12" db="EMBL/GenBank/DDBJ databases">
        <title>Genome sequence of Rhizobium sullae HCNT1 isolated from Sulla coronaria nodules and featuring peculiar denitrification phenotypes.</title>
        <authorList>
            <person name="De Diego-Diaz B."/>
            <person name="Treu L."/>
            <person name="Campanaro S."/>
            <person name="Da Silva Duarte V."/>
            <person name="Basaglia M."/>
            <person name="Favaro L."/>
            <person name="Casella S."/>
            <person name="Squartini A."/>
        </authorList>
    </citation>
    <scope>NUCLEOTIDE SEQUENCE [LARGE SCALE GENOMIC DNA]</scope>
    <source>
        <strain evidence="4 6">HCNT1</strain>
    </source>
</reference>
<dbReference type="Proteomes" id="UP001060123">
    <property type="component" value="Chromosome"/>
</dbReference>
<name>A0A2N0D918_RHISU</name>
<accession>A0A2N0D918</accession>
<evidence type="ECO:0000313" key="4">
    <source>
        <dbReference type="EMBL" id="PKA42591.1"/>
    </source>
</evidence>